<dbReference type="InterPro" id="IPR039291">
    <property type="entry name" value="At5g17165-like"/>
</dbReference>
<protein>
    <submittedName>
        <fullName evidence="2">Uncharacterized protein</fullName>
    </submittedName>
</protein>
<dbReference type="PANTHER" id="PTHR35122">
    <property type="entry name" value="OSJNBA0093F12.14 PROTEIN"/>
    <property type="match status" value="1"/>
</dbReference>
<evidence type="ECO:0000313" key="2">
    <source>
        <dbReference type="EMBL" id="BAM64831.1"/>
    </source>
</evidence>
<feature type="compositionally biased region" description="Basic and acidic residues" evidence="1">
    <location>
        <begin position="116"/>
        <end position="126"/>
    </location>
</feature>
<feature type="compositionally biased region" description="Polar residues" evidence="1">
    <location>
        <begin position="98"/>
        <end position="107"/>
    </location>
</feature>
<dbReference type="Pfam" id="PF22272">
    <property type="entry name" value="LEA_3b"/>
    <property type="match status" value="1"/>
</dbReference>
<feature type="region of interest" description="Disordered" evidence="1">
    <location>
        <begin position="77"/>
        <end position="126"/>
    </location>
</feature>
<proteinExistence type="predicted"/>
<organism evidence="2">
    <name type="scientific">Beta vulgaris</name>
    <name type="common">Sugar beet</name>
    <dbReference type="NCBI Taxonomy" id="161934"/>
    <lineage>
        <taxon>Eukaryota</taxon>
        <taxon>Viridiplantae</taxon>
        <taxon>Streptophyta</taxon>
        <taxon>Embryophyta</taxon>
        <taxon>Tracheophyta</taxon>
        <taxon>Spermatophyta</taxon>
        <taxon>Magnoliopsida</taxon>
        <taxon>eudicotyledons</taxon>
        <taxon>Gunneridae</taxon>
        <taxon>Pentapetalae</taxon>
        <taxon>Caryophyllales</taxon>
        <taxon>Chenopodiaceae</taxon>
        <taxon>Betoideae</taxon>
        <taxon>Beta</taxon>
    </lineage>
</organism>
<sequence length="126" mass="13713">MAANSSYRGVTSFGKRVVTQIVTQSSPTRPLSAAPVFRRSLHASVYDKNVDDHVRPVVVPDDVIQLNSDKYWAPNPSTGVFGPAAEQGAGVDRGFHASPSNSGNESVLEQKAFFRPLEDLDKPQHH</sequence>
<accession>K4PYU4</accession>
<dbReference type="AlphaFoldDB" id="K4PYU4"/>
<dbReference type="EMBL" id="AB646134">
    <property type="protein sequence ID" value="BAM64831.1"/>
    <property type="molecule type" value="Genomic_DNA"/>
</dbReference>
<reference evidence="2" key="1">
    <citation type="journal article" date="2012" name="Genetics">
        <title>Unusual and typical features of a novel restorer-of-fertility gene of sugar beet (Beta vulgaris L.).</title>
        <authorList>
            <person name="Matsuhira H."/>
            <person name="Kagami H."/>
            <person name="Kurata M."/>
            <person name="Kitazaki K."/>
            <person name="Matsunaga M."/>
            <person name="Hamaguchi Y."/>
            <person name="Hagihara E."/>
            <person name="Ueda M."/>
            <person name="Harada M."/>
            <person name="Muramatsu A."/>
            <person name="Yui-Kurino R."/>
            <person name="Taguchi K."/>
            <person name="Tamagake H."/>
            <person name="Mikami T."/>
            <person name="Kubo T."/>
        </authorList>
    </citation>
    <scope>NUCLEOTIDE SEQUENCE</scope>
</reference>
<evidence type="ECO:0000256" key="1">
    <source>
        <dbReference type="SAM" id="MobiDB-lite"/>
    </source>
</evidence>
<name>K4PYU4_BETVU</name>
<dbReference type="PANTHER" id="PTHR35122:SF2">
    <property type="entry name" value="OS04G0598000 PROTEIN"/>
    <property type="match status" value="1"/>
</dbReference>